<reference evidence="1 2" key="1">
    <citation type="submission" date="2024-09" db="EMBL/GenBank/DDBJ databases">
        <title>Paenibacillus zeirhizospherea sp. nov., isolated from surface of the maize (Zea mays) roots in a horticulture field, Hungary.</title>
        <authorList>
            <person name="Marton D."/>
            <person name="Farkas M."/>
            <person name="Bedics A."/>
            <person name="Toth E."/>
            <person name="Tancsics A."/>
            <person name="Boka K."/>
            <person name="Maroti G."/>
            <person name="Kriszt B."/>
            <person name="Cserhati M."/>
        </authorList>
    </citation>
    <scope>NUCLEOTIDE SEQUENCE [LARGE SCALE GENOMIC DNA]</scope>
    <source>
        <strain evidence="1 2">KCTC 33519</strain>
    </source>
</reference>
<proteinExistence type="predicted"/>
<organism evidence="1 2">
    <name type="scientific">Paenibacillus enshidis</name>
    <dbReference type="NCBI Taxonomy" id="1458439"/>
    <lineage>
        <taxon>Bacteria</taxon>
        <taxon>Bacillati</taxon>
        <taxon>Bacillota</taxon>
        <taxon>Bacilli</taxon>
        <taxon>Bacillales</taxon>
        <taxon>Paenibacillaceae</taxon>
        <taxon>Paenibacillus</taxon>
    </lineage>
</organism>
<evidence type="ECO:0000313" key="1">
    <source>
        <dbReference type="EMBL" id="MFB5268182.1"/>
    </source>
</evidence>
<dbReference type="EMBL" id="JBHHMI010000013">
    <property type="protein sequence ID" value="MFB5268182.1"/>
    <property type="molecule type" value="Genomic_DNA"/>
</dbReference>
<protein>
    <submittedName>
        <fullName evidence="1">Uncharacterized protein</fullName>
    </submittedName>
</protein>
<keyword evidence="2" id="KW-1185">Reference proteome</keyword>
<name>A0ABV5AVZ2_9BACL</name>
<sequence length="122" mass="14505">MYYGYRYIEKDGPYHPGDRLETVEAIHEYLQLNKRSYPEIRITDKTSSDLLVHVIDGFIEFPKQWALMDMKMEFIDRADIFNAAQFAERIRFLGFESPGPPLTRLDAQRILFECYQSLPQNY</sequence>
<dbReference type="RefSeq" id="WP_375356336.1">
    <property type="nucleotide sequence ID" value="NZ_JBHHMI010000013.1"/>
</dbReference>
<evidence type="ECO:0000313" key="2">
    <source>
        <dbReference type="Proteomes" id="UP001580346"/>
    </source>
</evidence>
<dbReference type="Proteomes" id="UP001580346">
    <property type="component" value="Unassembled WGS sequence"/>
</dbReference>
<accession>A0ABV5AVZ2</accession>
<gene>
    <name evidence="1" type="ORF">ACE41H_15550</name>
</gene>
<comment type="caution">
    <text evidence="1">The sequence shown here is derived from an EMBL/GenBank/DDBJ whole genome shotgun (WGS) entry which is preliminary data.</text>
</comment>